<dbReference type="Gene3D" id="3.40.50.300">
    <property type="entry name" value="P-loop containing nucleotide triphosphate hydrolases"/>
    <property type="match status" value="2"/>
</dbReference>
<keyword evidence="3" id="KW-0547">Nucleotide-binding</keyword>
<evidence type="ECO:0000256" key="2">
    <source>
        <dbReference type="ARBA" id="ARBA00022737"/>
    </source>
</evidence>
<dbReference type="PROSITE" id="PS00211">
    <property type="entry name" value="ABC_TRANSPORTER_1"/>
    <property type="match status" value="2"/>
</dbReference>
<comment type="caution">
    <text evidence="6">The sequence shown here is derived from an EMBL/GenBank/DDBJ whole genome shotgun (WGS) entry which is preliminary data.</text>
</comment>
<keyword evidence="2" id="KW-0677">Repeat</keyword>
<organism evidence="6 7">
    <name type="scientific">Paraconexibacter algicola</name>
    <dbReference type="NCBI Taxonomy" id="2133960"/>
    <lineage>
        <taxon>Bacteria</taxon>
        <taxon>Bacillati</taxon>
        <taxon>Actinomycetota</taxon>
        <taxon>Thermoleophilia</taxon>
        <taxon>Solirubrobacterales</taxon>
        <taxon>Paraconexibacteraceae</taxon>
        <taxon>Paraconexibacter</taxon>
    </lineage>
</organism>
<feature type="domain" description="ABC transporter" evidence="5">
    <location>
        <begin position="252"/>
        <end position="480"/>
    </location>
</feature>
<dbReference type="Pfam" id="PF00005">
    <property type="entry name" value="ABC_tran"/>
    <property type="match status" value="2"/>
</dbReference>
<dbReference type="AlphaFoldDB" id="A0A2T4ULC1"/>
<gene>
    <name evidence="6" type="ORF">C7Y72_10460</name>
</gene>
<dbReference type="PANTHER" id="PTHR43790:SF9">
    <property type="entry name" value="GALACTOFURANOSE TRANSPORTER ATP-BINDING PROTEIN YTFR"/>
    <property type="match status" value="1"/>
</dbReference>
<dbReference type="OrthoDB" id="3220855at2"/>
<accession>A0A2T4ULC1</accession>
<dbReference type="EMBL" id="PYYB01000001">
    <property type="protein sequence ID" value="PTL60037.1"/>
    <property type="molecule type" value="Genomic_DNA"/>
</dbReference>
<dbReference type="InterPro" id="IPR027417">
    <property type="entry name" value="P-loop_NTPase"/>
</dbReference>
<evidence type="ECO:0000256" key="4">
    <source>
        <dbReference type="ARBA" id="ARBA00022840"/>
    </source>
</evidence>
<dbReference type="PROSITE" id="PS50893">
    <property type="entry name" value="ABC_TRANSPORTER_2"/>
    <property type="match status" value="2"/>
</dbReference>
<evidence type="ECO:0000313" key="6">
    <source>
        <dbReference type="EMBL" id="PTL60037.1"/>
    </source>
</evidence>
<keyword evidence="4" id="KW-0067">ATP-binding</keyword>
<proteinExistence type="predicted"/>
<dbReference type="InterPro" id="IPR017871">
    <property type="entry name" value="ABC_transporter-like_CS"/>
</dbReference>
<keyword evidence="7" id="KW-1185">Reference proteome</keyword>
<dbReference type="GO" id="GO:0016887">
    <property type="term" value="F:ATP hydrolysis activity"/>
    <property type="evidence" value="ECO:0007669"/>
    <property type="project" value="InterPro"/>
</dbReference>
<sequence>MSTHDIAISGLRKSFGRNEVLRGIDLRIEAGEFVGLMGPNGAGKSTLIKILGGVYQRSAGEITYAGEAVRSLAERPEVGFIHQDLGLVDALPIVDNLRLGEAPMRRLGPLLDRGRERRAAEAALARVELDRPVTTLVGDLSPGEKTLVAVARLLDRGARVLFIDETTSTLPPGDAQRLIRTLRDTVAADGATVIMVSHKLSEILDATKRIVVILDGVIAADVAAAGLDRPRLVKLLVAHERPDGGPVLAAHDRGEERLRLEGACAGRCGPVDLTVHAGEVVGLTGLAGSGLHDVGYLAHGALRPTAGRVVRAPGVRSALVPPHRESQGGFAELSVQANLTISALPSWRGRATRLLRGRAERSDAHEMVGRLDVRPGDPQAPFGTLSGGNKQKVVFGRAMFRRPDVYVLCEPTRGVDVQTRETLYDLIRGLRAEGAAVLLISSDSEDLFAVCDRIAVVEQGRLRDFTAIDEITPDALEAFI</sequence>
<dbReference type="GO" id="GO:0005524">
    <property type="term" value="F:ATP binding"/>
    <property type="evidence" value="ECO:0007669"/>
    <property type="project" value="UniProtKB-KW"/>
</dbReference>
<name>A0A2T4ULC1_9ACTN</name>
<evidence type="ECO:0000256" key="3">
    <source>
        <dbReference type="ARBA" id="ARBA00022741"/>
    </source>
</evidence>
<dbReference type="SMART" id="SM00382">
    <property type="entry name" value="AAA"/>
    <property type="match status" value="2"/>
</dbReference>
<dbReference type="InterPro" id="IPR050107">
    <property type="entry name" value="ABC_carbohydrate_import_ATPase"/>
</dbReference>
<keyword evidence="1" id="KW-0813">Transport</keyword>
<dbReference type="RefSeq" id="WP_107568681.1">
    <property type="nucleotide sequence ID" value="NZ_PYYB01000001.1"/>
</dbReference>
<feature type="domain" description="ABC transporter" evidence="5">
    <location>
        <begin position="6"/>
        <end position="240"/>
    </location>
</feature>
<protein>
    <recommendedName>
        <fullName evidence="5">ABC transporter domain-containing protein</fullName>
    </recommendedName>
</protein>
<dbReference type="SUPFAM" id="SSF52540">
    <property type="entry name" value="P-loop containing nucleoside triphosphate hydrolases"/>
    <property type="match status" value="2"/>
</dbReference>
<evidence type="ECO:0000313" key="7">
    <source>
        <dbReference type="Proteomes" id="UP000240739"/>
    </source>
</evidence>
<dbReference type="InterPro" id="IPR003439">
    <property type="entry name" value="ABC_transporter-like_ATP-bd"/>
</dbReference>
<dbReference type="InterPro" id="IPR003593">
    <property type="entry name" value="AAA+_ATPase"/>
</dbReference>
<evidence type="ECO:0000259" key="5">
    <source>
        <dbReference type="PROSITE" id="PS50893"/>
    </source>
</evidence>
<evidence type="ECO:0000256" key="1">
    <source>
        <dbReference type="ARBA" id="ARBA00022448"/>
    </source>
</evidence>
<reference evidence="6 7" key="1">
    <citation type="submission" date="2018-03" db="EMBL/GenBank/DDBJ databases">
        <title>Aquarubrobacter algicola gen. nov., sp. nov., a novel actinobacterium isolated from shallow eutrophic lake during the end of cyanobacterial harmful algal blooms.</title>
        <authorList>
            <person name="Chun S.J."/>
        </authorList>
    </citation>
    <scope>NUCLEOTIDE SEQUENCE [LARGE SCALE GENOMIC DNA]</scope>
    <source>
        <strain evidence="6 7">Seoho-28</strain>
    </source>
</reference>
<dbReference type="PANTHER" id="PTHR43790">
    <property type="entry name" value="CARBOHYDRATE TRANSPORT ATP-BINDING PROTEIN MG119-RELATED"/>
    <property type="match status" value="1"/>
</dbReference>
<dbReference type="Proteomes" id="UP000240739">
    <property type="component" value="Unassembled WGS sequence"/>
</dbReference>